<dbReference type="Proteomes" id="UP000027195">
    <property type="component" value="Unassembled WGS sequence"/>
</dbReference>
<gene>
    <name evidence="4" type="ORF">BOTBODRAFT_121968</name>
</gene>
<proteinExistence type="predicted"/>
<keyword evidence="5" id="KW-1185">Reference proteome</keyword>
<evidence type="ECO:0000256" key="2">
    <source>
        <dbReference type="SAM" id="Phobius"/>
    </source>
</evidence>
<accession>A0A067M2D2</accession>
<sequence>MSASVPPATQTASVSGSSASGSATGTGTSTGSSVSGTNTATSNSTIPQTAAAGVLVWTKPPSTATPSFYKLAPNQPITFGWNLSSLYSTPASLTISAFCPDNSNTYPVTTIPGTQSQITWDPYAQQNQPGALQFAQATYTMLVADERGMGVGQKPGLLSPNSQLRFALYQPPPYTPFPSWTCPGCSSASKLAAHPALLGILVTMVVMMISGWRILRR</sequence>
<feature type="domain" description="DUF7137" evidence="3">
    <location>
        <begin position="49"/>
        <end position="183"/>
    </location>
</feature>
<keyword evidence="2" id="KW-0812">Transmembrane</keyword>
<dbReference type="AlphaFoldDB" id="A0A067M2D2"/>
<evidence type="ECO:0000256" key="1">
    <source>
        <dbReference type="SAM" id="MobiDB-lite"/>
    </source>
</evidence>
<keyword evidence="2" id="KW-1133">Transmembrane helix</keyword>
<dbReference type="STRING" id="930990.A0A067M2D2"/>
<evidence type="ECO:0000313" key="5">
    <source>
        <dbReference type="Proteomes" id="UP000027195"/>
    </source>
</evidence>
<evidence type="ECO:0000259" key="3">
    <source>
        <dbReference type="Pfam" id="PF23585"/>
    </source>
</evidence>
<reference evidence="5" key="1">
    <citation type="journal article" date="2014" name="Proc. Natl. Acad. Sci. U.S.A.">
        <title>Extensive sampling of basidiomycete genomes demonstrates inadequacy of the white-rot/brown-rot paradigm for wood decay fungi.</title>
        <authorList>
            <person name="Riley R."/>
            <person name="Salamov A.A."/>
            <person name="Brown D.W."/>
            <person name="Nagy L.G."/>
            <person name="Floudas D."/>
            <person name="Held B.W."/>
            <person name="Levasseur A."/>
            <person name="Lombard V."/>
            <person name="Morin E."/>
            <person name="Otillar R."/>
            <person name="Lindquist E.A."/>
            <person name="Sun H."/>
            <person name="LaButti K.M."/>
            <person name="Schmutz J."/>
            <person name="Jabbour D."/>
            <person name="Luo H."/>
            <person name="Baker S.E."/>
            <person name="Pisabarro A.G."/>
            <person name="Walton J.D."/>
            <person name="Blanchette R.A."/>
            <person name="Henrissat B."/>
            <person name="Martin F."/>
            <person name="Cullen D."/>
            <person name="Hibbett D.S."/>
            <person name="Grigoriev I.V."/>
        </authorList>
    </citation>
    <scope>NUCLEOTIDE SEQUENCE [LARGE SCALE GENOMIC DNA]</scope>
    <source>
        <strain evidence="5">FD-172 SS1</strain>
    </source>
</reference>
<dbReference type="OrthoDB" id="2435509at2759"/>
<keyword evidence="2" id="KW-0472">Membrane</keyword>
<protein>
    <recommendedName>
        <fullName evidence="3">DUF7137 domain-containing protein</fullName>
    </recommendedName>
</protein>
<feature type="transmembrane region" description="Helical" evidence="2">
    <location>
        <begin position="196"/>
        <end position="215"/>
    </location>
</feature>
<organism evidence="4 5">
    <name type="scientific">Botryobasidium botryosum (strain FD-172 SS1)</name>
    <dbReference type="NCBI Taxonomy" id="930990"/>
    <lineage>
        <taxon>Eukaryota</taxon>
        <taxon>Fungi</taxon>
        <taxon>Dikarya</taxon>
        <taxon>Basidiomycota</taxon>
        <taxon>Agaricomycotina</taxon>
        <taxon>Agaricomycetes</taxon>
        <taxon>Cantharellales</taxon>
        <taxon>Botryobasidiaceae</taxon>
        <taxon>Botryobasidium</taxon>
    </lineage>
</organism>
<feature type="compositionally biased region" description="Polar residues" evidence="1">
    <location>
        <begin position="1"/>
        <end position="10"/>
    </location>
</feature>
<name>A0A067M2D2_BOTB1</name>
<dbReference type="Pfam" id="PF23585">
    <property type="entry name" value="DUF7137"/>
    <property type="match status" value="1"/>
</dbReference>
<feature type="compositionally biased region" description="Low complexity" evidence="1">
    <location>
        <begin position="11"/>
        <end position="44"/>
    </location>
</feature>
<dbReference type="InParanoid" id="A0A067M2D2"/>
<feature type="region of interest" description="Disordered" evidence="1">
    <location>
        <begin position="1"/>
        <end position="44"/>
    </location>
</feature>
<evidence type="ECO:0000313" key="4">
    <source>
        <dbReference type="EMBL" id="KDQ06042.1"/>
    </source>
</evidence>
<dbReference type="EMBL" id="KL198160">
    <property type="protein sequence ID" value="KDQ06042.1"/>
    <property type="molecule type" value="Genomic_DNA"/>
</dbReference>
<dbReference type="PANTHER" id="PTHR42028">
    <property type="entry name" value="CHROMOSOME 1, WHOLE GENOME SHOTGUN SEQUENCE"/>
    <property type="match status" value="1"/>
</dbReference>
<dbReference type="InterPro" id="IPR055561">
    <property type="entry name" value="DUF7137"/>
</dbReference>
<dbReference type="HOGENOM" id="CLU_072613_0_0_1"/>
<dbReference type="PANTHER" id="PTHR42028:SF1">
    <property type="entry name" value="YALI0E30657P"/>
    <property type="match status" value="1"/>
</dbReference>